<dbReference type="AlphaFoldDB" id="A0A8S9S7E1"/>
<evidence type="ECO:0000256" key="1">
    <source>
        <dbReference type="ARBA" id="ARBA00022723"/>
    </source>
</evidence>
<evidence type="ECO:0000259" key="6">
    <source>
        <dbReference type="PROSITE" id="PS50966"/>
    </source>
</evidence>
<dbReference type="PANTHER" id="PTHR31286:SF162">
    <property type="entry name" value="DUF4283 DOMAIN-CONTAINING PROTEIN-RELATED"/>
    <property type="match status" value="1"/>
</dbReference>
<proteinExistence type="predicted"/>
<dbReference type="InterPro" id="IPR006564">
    <property type="entry name" value="Znf_PMZ"/>
</dbReference>
<evidence type="ECO:0000256" key="3">
    <source>
        <dbReference type="ARBA" id="ARBA00022833"/>
    </source>
</evidence>
<dbReference type="InterPro" id="IPR025558">
    <property type="entry name" value="DUF4283"/>
</dbReference>
<dbReference type="Pfam" id="PF14111">
    <property type="entry name" value="DUF4283"/>
    <property type="match status" value="1"/>
</dbReference>
<dbReference type="InterPro" id="IPR040256">
    <property type="entry name" value="At4g02000-like"/>
</dbReference>
<dbReference type="Pfam" id="PF04434">
    <property type="entry name" value="SWIM"/>
    <property type="match status" value="1"/>
</dbReference>
<dbReference type="GO" id="GO:0008270">
    <property type="term" value="F:zinc ion binding"/>
    <property type="evidence" value="ECO:0007669"/>
    <property type="project" value="UniProtKB-KW"/>
</dbReference>
<feature type="region of interest" description="Disordered" evidence="5">
    <location>
        <begin position="1"/>
        <end position="39"/>
    </location>
</feature>
<keyword evidence="1" id="KW-0479">Metal-binding</keyword>
<reference evidence="7" key="1">
    <citation type="submission" date="2019-12" db="EMBL/GenBank/DDBJ databases">
        <title>Genome sequencing and annotation of Brassica cretica.</title>
        <authorList>
            <person name="Studholme D.J."/>
            <person name="Sarris P."/>
        </authorList>
    </citation>
    <scope>NUCLEOTIDE SEQUENCE</scope>
    <source>
        <strain evidence="7">PFS-109/04</strain>
        <tissue evidence="7">Leaf</tissue>
    </source>
</reference>
<dbReference type="PANTHER" id="PTHR31286">
    <property type="entry name" value="GLYCINE-RICH CELL WALL STRUCTURAL PROTEIN 1.8-LIKE"/>
    <property type="match status" value="1"/>
</dbReference>
<dbReference type="PROSITE" id="PS50966">
    <property type="entry name" value="ZF_SWIM"/>
    <property type="match status" value="1"/>
</dbReference>
<organism evidence="7 8">
    <name type="scientific">Brassica cretica</name>
    <name type="common">Mustard</name>
    <dbReference type="NCBI Taxonomy" id="69181"/>
    <lineage>
        <taxon>Eukaryota</taxon>
        <taxon>Viridiplantae</taxon>
        <taxon>Streptophyta</taxon>
        <taxon>Embryophyta</taxon>
        <taxon>Tracheophyta</taxon>
        <taxon>Spermatophyta</taxon>
        <taxon>Magnoliopsida</taxon>
        <taxon>eudicotyledons</taxon>
        <taxon>Gunneridae</taxon>
        <taxon>Pentapetalae</taxon>
        <taxon>rosids</taxon>
        <taxon>malvids</taxon>
        <taxon>Brassicales</taxon>
        <taxon>Brassicaceae</taxon>
        <taxon>Brassiceae</taxon>
        <taxon>Brassica</taxon>
    </lineage>
</organism>
<dbReference type="Pfam" id="PF14392">
    <property type="entry name" value="zf-CCHC_4"/>
    <property type="match status" value="1"/>
</dbReference>
<protein>
    <recommendedName>
        <fullName evidence="6">SWIM-type domain-containing protein</fullName>
    </recommendedName>
</protein>
<comment type="caution">
    <text evidence="7">The sequence shown here is derived from an EMBL/GenBank/DDBJ whole genome shotgun (WGS) entry which is preliminary data.</text>
</comment>
<gene>
    <name evidence="7" type="ORF">F2Q69_00028353</name>
</gene>
<accession>A0A8S9S7E1</accession>
<dbReference type="InterPro" id="IPR025836">
    <property type="entry name" value="Zn_knuckle_CX2CX4HX4C"/>
</dbReference>
<feature type="domain" description="SWIM-type" evidence="6">
    <location>
        <begin position="671"/>
        <end position="705"/>
    </location>
</feature>
<dbReference type="SMART" id="SM00575">
    <property type="entry name" value="ZnF_PMZ"/>
    <property type="match status" value="1"/>
</dbReference>
<evidence type="ECO:0000256" key="5">
    <source>
        <dbReference type="SAM" id="MobiDB-lite"/>
    </source>
</evidence>
<evidence type="ECO:0000256" key="2">
    <source>
        <dbReference type="ARBA" id="ARBA00022771"/>
    </source>
</evidence>
<dbReference type="Proteomes" id="UP000712600">
    <property type="component" value="Unassembled WGS sequence"/>
</dbReference>
<name>A0A8S9S7E1_BRACR</name>
<keyword evidence="2 4" id="KW-0863">Zinc-finger</keyword>
<feature type="compositionally biased region" description="Basic and acidic residues" evidence="5">
    <location>
        <begin position="455"/>
        <end position="476"/>
    </location>
</feature>
<feature type="region of interest" description="Disordered" evidence="5">
    <location>
        <begin position="412"/>
        <end position="478"/>
    </location>
</feature>
<evidence type="ECO:0000313" key="7">
    <source>
        <dbReference type="EMBL" id="KAF3589127.1"/>
    </source>
</evidence>
<evidence type="ECO:0000313" key="8">
    <source>
        <dbReference type="Proteomes" id="UP000712600"/>
    </source>
</evidence>
<evidence type="ECO:0000256" key="4">
    <source>
        <dbReference type="PROSITE-ProRule" id="PRU00325"/>
    </source>
</evidence>
<dbReference type="EMBL" id="QGKX02000088">
    <property type="protein sequence ID" value="KAF3589127.1"/>
    <property type="molecule type" value="Genomic_DNA"/>
</dbReference>
<sequence length="988" mass="112256">MAIEGQDQTMDMAGPSETDAATKSSKHTRGGNRLGAPLGVQNRKSEFLRRDLTASDDGFFNNHQLWCSLHHSGDYQTLTVIRDLNLHVGSYSFGVLDMQRSSDGFPGKGILYEDDDAPIKLTDQDDSHVTKEYHLSLIGKVLNPKKQNVEKLLQTVPTQWGVQERVTANDLGNGKFLINFTSEEDLKSVLGKGPFHFNYCMFFLVRWEPIVHDDYPWIIPFWVELVRIPLHLWTVKNMKSIGGRLGHVNEDTIELSVGRMLIDVDSRRPLKLTRKIESPKGNEVTIEIKYDRLFKHCTICGLMTHEKGFCPTVESTMRPQTERAGVFARVQLPQDQPSCQPLLWDFCAHDQMNMDRDRQPLHHSSRTISHGNNRSDVACYHDASNHNDGFKARYHEQEMEISYSCTVIGNKRHQTHSDRIMRNRDNKPRGLRYDNTRYGSGPYDRKGDLTWPSRSSDHLDRYDHDWSRDEERSGGEHKKKRLASFIVSPLLHAPLMEENVTVRNKSLALSLTYSPQAPEDELENAQIIGALNGMELLESNDDEAMECDVQGEDLLGEELMETEGQDQSIVVAGPSDITAATKRSKTTRGGKRLGAPLGVQSRKTEFLRRLSPRIRSVISSKKREAKQREARPREADNRGVEYLLAVRSEIADTMTVQPIDGWRFFVKGGKMDCVVDLEHGKCDCGVYAVEKIPCSHAIAAGTSAVKERTCFPPDVKRGSGRQKKSRWQSWLELSRKRGRKPRKQHKVYRCSKCKETGHTKPQYLQVSRPVFSLPEDLQLSRPEGRPVSRPWFFLSEDLQVSRPVFRLPEDLQLSRPEGRPVSHPVFFLPEDLQVSRPVFSLPEDLQLSRPEDRPVSRPVFSLLEKIHCSHAIAAGTSAGLHISTLVCPVYSKNFLFAGYSENIYPCVGQQVEEHTCFPPDDANPGSNTWFIDAQNARKMAIRNHSVRNDVDDLQVSHPEGRPVSHPGFFLPEDLQVSRPVFSLQKTFK</sequence>
<dbReference type="InterPro" id="IPR007527">
    <property type="entry name" value="Znf_SWIM"/>
</dbReference>
<keyword evidence="3" id="KW-0862">Zinc</keyword>
<feature type="compositionally biased region" description="Basic and acidic residues" evidence="5">
    <location>
        <begin position="415"/>
        <end position="435"/>
    </location>
</feature>